<evidence type="ECO:0000256" key="6">
    <source>
        <dbReference type="HAMAP-Rule" id="MF_00265"/>
    </source>
</evidence>
<evidence type="ECO:0000313" key="9">
    <source>
        <dbReference type="Proteomes" id="UP001164390"/>
    </source>
</evidence>
<gene>
    <name evidence="6" type="primary">vapC</name>
    <name evidence="8" type="ORF">L0C25_15800</name>
</gene>
<dbReference type="NCBIfam" id="TIGR00028">
    <property type="entry name" value="Mtu_PIN_fam"/>
    <property type="match status" value="1"/>
</dbReference>
<dbReference type="InterPro" id="IPR029060">
    <property type="entry name" value="PIN-like_dom_sf"/>
</dbReference>
<dbReference type="Pfam" id="PF01850">
    <property type="entry name" value="PIN"/>
    <property type="match status" value="1"/>
</dbReference>
<dbReference type="KEGG" id="sgrg:L0C25_15800"/>
<dbReference type="HAMAP" id="MF_00265">
    <property type="entry name" value="VapC_Nob1"/>
    <property type="match status" value="1"/>
</dbReference>
<dbReference type="AlphaFoldDB" id="A0AA46YJW5"/>
<keyword evidence="2 6" id="KW-0540">Nuclease</keyword>
<comment type="cofactor">
    <cofactor evidence="6">
        <name>Mg(2+)</name>
        <dbReference type="ChEBI" id="CHEBI:18420"/>
    </cofactor>
</comment>
<keyword evidence="5 6" id="KW-0460">Magnesium</keyword>
<dbReference type="Gene3D" id="3.40.50.1010">
    <property type="entry name" value="5'-nuclease"/>
    <property type="match status" value="1"/>
</dbReference>
<reference evidence="8" key="1">
    <citation type="submission" date="2022-01" db="EMBL/GenBank/DDBJ databases">
        <title>Nocardioidaceae gen. sp. A5X3R13.</title>
        <authorList>
            <person name="Lopez Marin M.A."/>
            <person name="Uhlik O."/>
        </authorList>
    </citation>
    <scope>NUCLEOTIDE SEQUENCE</scope>
    <source>
        <strain evidence="8">A5X3R13</strain>
    </source>
</reference>
<dbReference type="GO" id="GO:0045926">
    <property type="term" value="P:negative regulation of growth"/>
    <property type="evidence" value="ECO:0007669"/>
    <property type="project" value="UniProtKB-ARBA"/>
</dbReference>
<protein>
    <recommendedName>
        <fullName evidence="6">Ribonuclease VapC</fullName>
        <shortName evidence="6">RNase VapC</shortName>
        <ecNumber evidence="6">3.1.-.-</ecNumber>
    </recommendedName>
    <alternativeName>
        <fullName evidence="6">Toxin VapC</fullName>
    </alternativeName>
</protein>
<keyword evidence="1 6" id="KW-1277">Toxin-antitoxin system</keyword>
<proteinExistence type="inferred from homology"/>
<keyword evidence="9" id="KW-1185">Reference proteome</keyword>
<evidence type="ECO:0000256" key="4">
    <source>
        <dbReference type="ARBA" id="ARBA00022801"/>
    </source>
</evidence>
<dbReference type="Proteomes" id="UP001164390">
    <property type="component" value="Chromosome"/>
</dbReference>
<evidence type="ECO:0000313" key="8">
    <source>
        <dbReference type="EMBL" id="UYM04004.1"/>
    </source>
</evidence>
<keyword evidence="6" id="KW-0800">Toxin</keyword>
<keyword evidence="4 6" id="KW-0378">Hydrolase</keyword>
<keyword evidence="3 6" id="KW-0479">Metal-binding</keyword>
<dbReference type="SUPFAM" id="SSF88723">
    <property type="entry name" value="PIN domain-like"/>
    <property type="match status" value="1"/>
</dbReference>
<dbReference type="GO" id="GO:0016788">
    <property type="term" value="F:hydrolase activity, acting on ester bonds"/>
    <property type="evidence" value="ECO:0007669"/>
    <property type="project" value="InterPro"/>
</dbReference>
<dbReference type="EMBL" id="CP094970">
    <property type="protein sequence ID" value="UYM04004.1"/>
    <property type="molecule type" value="Genomic_DNA"/>
</dbReference>
<feature type="binding site" evidence="6">
    <location>
        <position position="5"/>
    </location>
    <ligand>
        <name>Mg(2+)</name>
        <dbReference type="ChEBI" id="CHEBI:18420"/>
    </ligand>
</feature>
<accession>A0AA46YJW5</accession>
<evidence type="ECO:0000256" key="5">
    <source>
        <dbReference type="ARBA" id="ARBA00022842"/>
    </source>
</evidence>
<comment type="similarity">
    <text evidence="6">Belongs to the PINc/VapC protein family.</text>
</comment>
<dbReference type="GO" id="GO:0000287">
    <property type="term" value="F:magnesium ion binding"/>
    <property type="evidence" value="ECO:0007669"/>
    <property type="project" value="UniProtKB-UniRule"/>
</dbReference>
<comment type="function">
    <text evidence="6">Toxic component of a toxin-antitoxin (TA) system. An RNase.</text>
</comment>
<dbReference type="GO" id="GO:0004540">
    <property type="term" value="F:RNA nuclease activity"/>
    <property type="evidence" value="ECO:0007669"/>
    <property type="project" value="InterPro"/>
</dbReference>
<sequence length="141" mass="15449">MKVVDANVLLYAVDETSARHEQANRWLSRTLKETETIGFCWIVLIAFVRLSTHPSIQTNPLSPATAIDIVDGWLARPPAVALEPAPNHLAALRPLLESTGTGGNLVNDAHIAAIAREHGATVVTYDNDFGRFDGVRWEQPK</sequence>
<feature type="binding site" evidence="6">
    <location>
        <position position="108"/>
    </location>
    <ligand>
        <name>Mg(2+)</name>
        <dbReference type="ChEBI" id="CHEBI:18420"/>
    </ligand>
</feature>
<dbReference type="InterPro" id="IPR006226">
    <property type="entry name" value="Mtu_PIN"/>
</dbReference>
<dbReference type="RefSeq" id="WP_271632647.1">
    <property type="nucleotide sequence ID" value="NZ_CP094970.1"/>
</dbReference>
<dbReference type="GO" id="GO:0090729">
    <property type="term" value="F:toxin activity"/>
    <property type="evidence" value="ECO:0007669"/>
    <property type="project" value="UniProtKB-KW"/>
</dbReference>
<organism evidence="8 9">
    <name type="scientific">Solicola gregarius</name>
    <dbReference type="NCBI Taxonomy" id="2908642"/>
    <lineage>
        <taxon>Bacteria</taxon>
        <taxon>Bacillati</taxon>
        <taxon>Actinomycetota</taxon>
        <taxon>Actinomycetes</taxon>
        <taxon>Propionibacteriales</taxon>
        <taxon>Nocardioidaceae</taxon>
        <taxon>Solicola</taxon>
    </lineage>
</organism>
<evidence type="ECO:0000256" key="3">
    <source>
        <dbReference type="ARBA" id="ARBA00022723"/>
    </source>
</evidence>
<dbReference type="InterPro" id="IPR022907">
    <property type="entry name" value="VapC_family"/>
</dbReference>
<dbReference type="EC" id="3.1.-.-" evidence="6"/>
<evidence type="ECO:0000256" key="2">
    <source>
        <dbReference type="ARBA" id="ARBA00022722"/>
    </source>
</evidence>
<name>A0AA46YJW5_9ACTN</name>
<evidence type="ECO:0000259" key="7">
    <source>
        <dbReference type="Pfam" id="PF01850"/>
    </source>
</evidence>
<feature type="domain" description="PIN" evidence="7">
    <location>
        <begin position="3"/>
        <end position="134"/>
    </location>
</feature>
<dbReference type="InterPro" id="IPR002716">
    <property type="entry name" value="PIN_dom"/>
</dbReference>
<dbReference type="CDD" id="cd18678">
    <property type="entry name" value="PIN_MtVapC25_VapC33-like"/>
    <property type="match status" value="1"/>
</dbReference>
<evidence type="ECO:0000256" key="1">
    <source>
        <dbReference type="ARBA" id="ARBA00022649"/>
    </source>
</evidence>